<organism evidence="2">
    <name type="scientific">Ditylum brightwellii</name>
    <dbReference type="NCBI Taxonomy" id="49249"/>
    <lineage>
        <taxon>Eukaryota</taxon>
        <taxon>Sar</taxon>
        <taxon>Stramenopiles</taxon>
        <taxon>Ochrophyta</taxon>
        <taxon>Bacillariophyta</taxon>
        <taxon>Mediophyceae</taxon>
        <taxon>Lithodesmiophycidae</taxon>
        <taxon>Lithodesmiales</taxon>
        <taxon>Lithodesmiaceae</taxon>
        <taxon>Ditylum</taxon>
    </lineage>
</organism>
<reference evidence="2" key="1">
    <citation type="submission" date="2021-01" db="EMBL/GenBank/DDBJ databases">
        <authorList>
            <person name="Corre E."/>
            <person name="Pelletier E."/>
            <person name="Niang G."/>
            <person name="Scheremetjew M."/>
            <person name="Finn R."/>
            <person name="Kale V."/>
            <person name="Holt S."/>
            <person name="Cochrane G."/>
            <person name="Meng A."/>
            <person name="Brown T."/>
            <person name="Cohen L."/>
        </authorList>
    </citation>
    <scope>NUCLEOTIDE SEQUENCE</scope>
    <source>
        <strain evidence="2">Pop2</strain>
    </source>
</reference>
<feature type="region of interest" description="Disordered" evidence="1">
    <location>
        <begin position="16"/>
        <end position="42"/>
    </location>
</feature>
<sequence>MQVNIRRALVLCLEKERQQSPSLSPKPLPTQQGEESDKGKGDAANTAMAMLLNRKDSALISVSELERMLDFVCGFESLDTAPSSSEEKSNIEWNSGLAASMPFSFAVTFPETTYATTGDTVQAIGSFKSHLKIPVLIGAINVLTNVGIVNIALQTLVPSCSKALHQVGNFESSGNASEDGFLLQPNMEVFFKARIDLPTDKSKITSLSGDQSSATKHAVKNVKPVSAGFTRAGGACYTLRPSVLLAKTKSTTAIKSDANEVSALLNGSSVACEGIVLTVRSPRCGMNGRGIIATLRSERRGLGPLLPPTKGVVAKQSHFEEDNYVSSAWARPPYHPLSLGPRCIRVLGAMPQLEIMDLTTSQTNSKLMEGTINRIVLCLRAGEHEQCRDLKISFTCTSEDGDNDKISRIPMLVVKDGDESDIFTTDEGFELPSGWKPRGNKDGTGSKEDFELVTCKLDSGSAVFVHFDLFRPLSATPMTASSSQEEIPVKTSFEVSVVYNQIRENSDSLSGHGDPVIQHFRGSVVWCAPIGATFSIVEGVQKSYPSGSCHLSNIISKGPISATSQKSLTKIDSFNEMTSEVASTDGEVIKIRCSLQADEAANSLAAEIRNVSFEAPATDTKGSDSQCDLSLVSGSGCDNGLLYSPQEGDVCHLLNSGAKIGISYAVQANLRGLASKSNNDNTRQHLSTTLGVISVEWLPIGLTIEKNVVEDILKGKSNGVDCDGQTLPSALEHGPLRLSKPSRVSFFGPICHIEDAPFNAVLTAFPPSPRVAIPFEVKYCITNKTPLHQKLSVSMSEASSRDRSSDGVSDSVLVSGMVNGEIHLGPFEAKTLSYSALAIRAGKTPMPSLTVSSFRHKSWVINDGPMNPRHFFVLP</sequence>
<proteinExistence type="predicted"/>
<dbReference type="EMBL" id="HBGN01032733">
    <property type="protein sequence ID" value="CAD9349843.1"/>
    <property type="molecule type" value="Transcribed_RNA"/>
</dbReference>
<gene>
    <name evidence="2" type="ORF">DBRI1063_LOCUS21155</name>
</gene>
<evidence type="ECO:0000256" key="1">
    <source>
        <dbReference type="SAM" id="MobiDB-lite"/>
    </source>
</evidence>
<dbReference type="AlphaFoldDB" id="A0A7S1ZVN8"/>
<dbReference type="PANTHER" id="PTHR14374">
    <property type="entry name" value="FOIE GRAS"/>
    <property type="match status" value="1"/>
</dbReference>
<protein>
    <submittedName>
        <fullName evidence="2">Uncharacterized protein</fullName>
    </submittedName>
</protein>
<dbReference type="PANTHER" id="PTHR14374:SF0">
    <property type="entry name" value="TRAFFICKING PROTEIN PARTICLE COMPLEX SUBUNIT 11"/>
    <property type="match status" value="1"/>
</dbReference>
<name>A0A7S1ZVN8_9STRA</name>
<evidence type="ECO:0000313" key="2">
    <source>
        <dbReference type="EMBL" id="CAD9349843.1"/>
    </source>
</evidence>
<feature type="compositionally biased region" description="Low complexity" evidence="1">
    <location>
        <begin position="19"/>
        <end position="32"/>
    </location>
</feature>
<accession>A0A7S1ZVN8</accession>